<dbReference type="PROSITE" id="PS00583">
    <property type="entry name" value="PFKB_KINASES_1"/>
    <property type="match status" value="1"/>
</dbReference>
<dbReference type="SUPFAM" id="SSF53613">
    <property type="entry name" value="Ribokinase-like"/>
    <property type="match status" value="1"/>
</dbReference>
<dbReference type="InterPro" id="IPR011611">
    <property type="entry name" value="PfkB_dom"/>
</dbReference>
<dbReference type="PANTHER" id="PTHR43085">
    <property type="entry name" value="HEXOKINASE FAMILY MEMBER"/>
    <property type="match status" value="1"/>
</dbReference>
<feature type="domain" description="Carbohydrate kinase PfkB" evidence="6">
    <location>
        <begin position="17"/>
        <end position="272"/>
    </location>
</feature>
<dbReference type="PANTHER" id="PTHR43085:SF1">
    <property type="entry name" value="PSEUDOURIDINE KINASE-RELATED"/>
    <property type="match status" value="1"/>
</dbReference>
<keyword evidence="5" id="KW-0067">ATP-binding</keyword>
<dbReference type="AlphaFoldDB" id="A0A542SNP5"/>
<evidence type="ECO:0000313" key="8">
    <source>
        <dbReference type="Proteomes" id="UP000316181"/>
    </source>
</evidence>
<proteinExistence type="inferred from homology"/>
<comment type="similarity">
    <text evidence="1">Belongs to the carbohydrate kinase PfkB family.</text>
</comment>
<protein>
    <submittedName>
        <fullName evidence="7">Fructokinase</fullName>
    </submittedName>
</protein>
<keyword evidence="8" id="KW-1185">Reference proteome</keyword>
<evidence type="ECO:0000256" key="1">
    <source>
        <dbReference type="ARBA" id="ARBA00010688"/>
    </source>
</evidence>
<dbReference type="InterPro" id="IPR002173">
    <property type="entry name" value="Carboh/pur_kinase_PfkB_CS"/>
</dbReference>
<dbReference type="GO" id="GO:0016301">
    <property type="term" value="F:kinase activity"/>
    <property type="evidence" value="ECO:0007669"/>
    <property type="project" value="UniProtKB-KW"/>
</dbReference>
<name>A0A542SNP5_9MICO</name>
<dbReference type="CDD" id="cd01167">
    <property type="entry name" value="bac_FRK"/>
    <property type="match status" value="1"/>
</dbReference>
<evidence type="ECO:0000313" key="7">
    <source>
        <dbReference type="EMBL" id="TQK76165.1"/>
    </source>
</evidence>
<dbReference type="RefSeq" id="WP_170207858.1">
    <property type="nucleotide sequence ID" value="NZ_BAAATB010000002.1"/>
</dbReference>
<gene>
    <name evidence="7" type="ORF">FB389_0824</name>
</gene>
<sequence>MNAPNTAVFGSAPDPYKVLVVGESLIDVVQKTDGSVREHCGGSPANVAIALGRLGHEVNLVTWLGKDAYADILRDWLNDSGVNIAAGLGDAPYTPLASAVIDKDGSATYTFDLTWDLSTSARVPDQTSVIHVGSLAATLEPGSDKVYEFMRSAREATTVFDPNIRPSIVDDPESIRHRVERFFDASDVVRASDVDLLWLYPYTDPIDVARRLVRERRPSLVVITQGPQGATAITKNHEVHTPTAAFSVVDRVGAGDAATGGLIDGLSQAGLLTKANRERLADIDEPTLQAILDWCAQLCAYCLSKEGATMARRSDLSVSLNLPCHDGANDG</sequence>
<evidence type="ECO:0000259" key="6">
    <source>
        <dbReference type="Pfam" id="PF00294"/>
    </source>
</evidence>
<organism evidence="7 8">
    <name type="scientific">Rarobacter incanus</name>
    <dbReference type="NCBI Taxonomy" id="153494"/>
    <lineage>
        <taxon>Bacteria</taxon>
        <taxon>Bacillati</taxon>
        <taxon>Actinomycetota</taxon>
        <taxon>Actinomycetes</taxon>
        <taxon>Micrococcales</taxon>
        <taxon>Rarobacteraceae</taxon>
        <taxon>Rarobacter</taxon>
    </lineage>
</organism>
<keyword evidence="3" id="KW-0547">Nucleotide-binding</keyword>
<dbReference type="EMBL" id="VFNV01000001">
    <property type="protein sequence ID" value="TQK76165.1"/>
    <property type="molecule type" value="Genomic_DNA"/>
</dbReference>
<accession>A0A542SNP5</accession>
<dbReference type="Proteomes" id="UP000316181">
    <property type="component" value="Unassembled WGS sequence"/>
</dbReference>
<dbReference type="InterPro" id="IPR029056">
    <property type="entry name" value="Ribokinase-like"/>
</dbReference>
<dbReference type="Pfam" id="PF00294">
    <property type="entry name" value="PfkB"/>
    <property type="match status" value="1"/>
</dbReference>
<dbReference type="InterPro" id="IPR050306">
    <property type="entry name" value="PfkB_Carbo_kinase"/>
</dbReference>
<evidence type="ECO:0000256" key="3">
    <source>
        <dbReference type="ARBA" id="ARBA00022741"/>
    </source>
</evidence>
<dbReference type="GO" id="GO:0005524">
    <property type="term" value="F:ATP binding"/>
    <property type="evidence" value="ECO:0007669"/>
    <property type="project" value="UniProtKB-KW"/>
</dbReference>
<evidence type="ECO:0000256" key="2">
    <source>
        <dbReference type="ARBA" id="ARBA00022679"/>
    </source>
</evidence>
<keyword evidence="4 7" id="KW-0418">Kinase</keyword>
<evidence type="ECO:0000256" key="4">
    <source>
        <dbReference type="ARBA" id="ARBA00022777"/>
    </source>
</evidence>
<keyword evidence="2" id="KW-0808">Transferase</keyword>
<comment type="caution">
    <text evidence="7">The sequence shown here is derived from an EMBL/GenBank/DDBJ whole genome shotgun (WGS) entry which is preliminary data.</text>
</comment>
<evidence type="ECO:0000256" key="5">
    <source>
        <dbReference type="ARBA" id="ARBA00022840"/>
    </source>
</evidence>
<reference evidence="7 8" key="1">
    <citation type="submission" date="2019-06" db="EMBL/GenBank/DDBJ databases">
        <title>Sequencing the genomes of 1000 actinobacteria strains.</title>
        <authorList>
            <person name="Klenk H.-P."/>
        </authorList>
    </citation>
    <scope>NUCLEOTIDE SEQUENCE [LARGE SCALE GENOMIC DNA]</scope>
    <source>
        <strain evidence="7 8">DSM 10596</strain>
    </source>
</reference>
<dbReference type="Gene3D" id="3.40.1190.20">
    <property type="match status" value="1"/>
</dbReference>